<evidence type="ECO:0000313" key="2">
    <source>
        <dbReference type="EMBL" id="CAB4337267.1"/>
    </source>
</evidence>
<feature type="transmembrane region" description="Helical" evidence="1">
    <location>
        <begin position="201"/>
        <end position="218"/>
    </location>
</feature>
<sequence length="223" mass="23705">MKQQFINRKTFAITAILICITQISFAPSASAVKGYRYWGYFQASPNATSWEAAMTGPTVKLTDGAVEGWSFSASNDVTPATPPNDSPDFATLCADTPEANGKIRVGLVINFGPESIAPNDEMPPNTILSCVLVKKNATGTDVLNAAVTVRNDKSGLLCGIEGYPKSECGPEIDMPEITAVAASGELEEKEELGEELEIEPLIALSIATVIAIALAVGIKRRRK</sequence>
<organism evidence="2">
    <name type="scientific">freshwater metagenome</name>
    <dbReference type="NCBI Taxonomy" id="449393"/>
    <lineage>
        <taxon>unclassified sequences</taxon>
        <taxon>metagenomes</taxon>
        <taxon>ecological metagenomes</taxon>
    </lineage>
</organism>
<dbReference type="NCBIfam" id="NF040672">
    <property type="entry name" value="SCO2322_fam"/>
    <property type="match status" value="1"/>
</dbReference>
<protein>
    <submittedName>
        <fullName evidence="2">Unannotated protein</fullName>
    </submittedName>
</protein>
<evidence type="ECO:0000256" key="1">
    <source>
        <dbReference type="SAM" id="Phobius"/>
    </source>
</evidence>
<keyword evidence="1" id="KW-0472">Membrane</keyword>
<evidence type="ECO:0000313" key="3">
    <source>
        <dbReference type="EMBL" id="CAB4608297.1"/>
    </source>
</evidence>
<accession>A0A6J5Z847</accession>
<dbReference type="EMBL" id="CAEZUT010000030">
    <property type="protein sequence ID" value="CAB4608297.1"/>
    <property type="molecule type" value="Genomic_DNA"/>
</dbReference>
<keyword evidence="1" id="KW-0812">Transmembrane</keyword>
<dbReference type="AlphaFoldDB" id="A0A6J5Z847"/>
<keyword evidence="1" id="KW-1133">Transmembrane helix</keyword>
<name>A0A6J5Z847_9ZZZZ</name>
<gene>
    <name evidence="3" type="ORF">UFOPK1854_00419</name>
    <name evidence="2" type="ORF">UFOPK4171_00465</name>
</gene>
<reference evidence="2" key="1">
    <citation type="submission" date="2020-05" db="EMBL/GenBank/DDBJ databases">
        <authorList>
            <person name="Chiriac C."/>
            <person name="Salcher M."/>
            <person name="Ghai R."/>
            <person name="Kavagutti S V."/>
        </authorList>
    </citation>
    <scope>NUCLEOTIDE SEQUENCE</scope>
</reference>
<dbReference type="InterPro" id="IPR047703">
    <property type="entry name" value="SCO2322-like"/>
</dbReference>
<dbReference type="EMBL" id="CAESAM010000027">
    <property type="protein sequence ID" value="CAB4337267.1"/>
    <property type="molecule type" value="Genomic_DNA"/>
</dbReference>
<proteinExistence type="predicted"/>